<evidence type="ECO:0000313" key="1">
    <source>
        <dbReference type="EMBL" id="MFD0928203.1"/>
    </source>
</evidence>
<comment type="caution">
    <text evidence="1">The sequence shown here is derived from an EMBL/GenBank/DDBJ whole genome shotgun (WGS) entry which is preliminary data.</text>
</comment>
<dbReference type="EMBL" id="JBHTJW010000001">
    <property type="protein sequence ID" value="MFD0928203.1"/>
    <property type="molecule type" value="Genomic_DNA"/>
</dbReference>
<evidence type="ECO:0000313" key="2">
    <source>
        <dbReference type="Proteomes" id="UP001597106"/>
    </source>
</evidence>
<proteinExistence type="predicted"/>
<organism evidence="1 2">
    <name type="scientific">Methylophilus glucosoxydans</name>
    <dbReference type="NCBI Taxonomy" id="752553"/>
    <lineage>
        <taxon>Bacteria</taxon>
        <taxon>Pseudomonadati</taxon>
        <taxon>Pseudomonadota</taxon>
        <taxon>Betaproteobacteria</taxon>
        <taxon>Nitrosomonadales</taxon>
        <taxon>Methylophilaceae</taxon>
        <taxon>Methylophilus</taxon>
    </lineage>
</organism>
<sequence>MQIVESYQAVSSQHFLIDEIYAPSLNNAAPNAKAFAEEQQHLKAINELHRFLESSCDCV</sequence>
<gene>
    <name evidence="1" type="ORF">ACFQ1T_00285</name>
</gene>
<protein>
    <submittedName>
        <fullName evidence="1">Uncharacterized protein</fullName>
    </submittedName>
</protein>
<keyword evidence="2" id="KW-1185">Reference proteome</keyword>
<dbReference type="Proteomes" id="UP001597106">
    <property type="component" value="Unassembled WGS sequence"/>
</dbReference>
<accession>A0ABW3GDB4</accession>
<dbReference type="RefSeq" id="WP_194749724.1">
    <property type="nucleotide sequence ID" value="NZ_JBHTJW010000001.1"/>
</dbReference>
<name>A0ABW3GDB4_9PROT</name>
<reference evidence="2" key="1">
    <citation type="journal article" date="2019" name="Int. J. Syst. Evol. Microbiol.">
        <title>The Global Catalogue of Microorganisms (GCM) 10K type strain sequencing project: providing services to taxonomists for standard genome sequencing and annotation.</title>
        <authorList>
            <consortium name="The Broad Institute Genomics Platform"/>
            <consortium name="The Broad Institute Genome Sequencing Center for Infectious Disease"/>
            <person name="Wu L."/>
            <person name="Ma J."/>
        </authorList>
    </citation>
    <scope>NUCLEOTIDE SEQUENCE [LARGE SCALE GENOMIC DNA]</scope>
    <source>
        <strain evidence="2">CCUG 59685</strain>
    </source>
</reference>